<reference evidence="1" key="1">
    <citation type="submission" date="2020-05" db="EMBL/GenBank/DDBJ databases">
        <title>WGS assembly of Panicum virgatum.</title>
        <authorList>
            <person name="Lovell J.T."/>
            <person name="Jenkins J."/>
            <person name="Shu S."/>
            <person name="Juenger T.E."/>
            <person name="Schmutz J."/>
        </authorList>
    </citation>
    <scope>NUCLEOTIDE SEQUENCE</scope>
    <source>
        <strain evidence="1">AP13</strain>
    </source>
</reference>
<comment type="caution">
    <text evidence="1">The sequence shown here is derived from an EMBL/GenBank/DDBJ whole genome shotgun (WGS) entry which is preliminary data.</text>
</comment>
<evidence type="ECO:0000313" key="1">
    <source>
        <dbReference type="EMBL" id="KAG2556034.1"/>
    </source>
</evidence>
<organism evidence="1 2">
    <name type="scientific">Panicum virgatum</name>
    <name type="common">Blackwell switchgrass</name>
    <dbReference type="NCBI Taxonomy" id="38727"/>
    <lineage>
        <taxon>Eukaryota</taxon>
        <taxon>Viridiplantae</taxon>
        <taxon>Streptophyta</taxon>
        <taxon>Embryophyta</taxon>
        <taxon>Tracheophyta</taxon>
        <taxon>Spermatophyta</taxon>
        <taxon>Magnoliopsida</taxon>
        <taxon>Liliopsida</taxon>
        <taxon>Poales</taxon>
        <taxon>Poaceae</taxon>
        <taxon>PACMAD clade</taxon>
        <taxon>Panicoideae</taxon>
        <taxon>Panicodae</taxon>
        <taxon>Paniceae</taxon>
        <taxon>Panicinae</taxon>
        <taxon>Panicum</taxon>
        <taxon>Panicum sect. Hiantes</taxon>
    </lineage>
</organism>
<dbReference type="EMBL" id="CM029052">
    <property type="protein sequence ID" value="KAG2556034.1"/>
    <property type="molecule type" value="Genomic_DNA"/>
</dbReference>
<gene>
    <name evidence="1" type="ORF">PVAP13_8NG086400</name>
</gene>
<accession>A0A8T0PBT9</accession>
<evidence type="ECO:0000313" key="2">
    <source>
        <dbReference type="Proteomes" id="UP000823388"/>
    </source>
</evidence>
<dbReference type="Proteomes" id="UP000823388">
    <property type="component" value="Chromosome 8N"/>
</dbReference>
<sequence>MPALQRLNLIDHDMEIVPRYLQDIKPRHLQLDCSLRLLTSIAAGKSGPEWDKFSHIQQVKAYANDAAIAKASAARIELKFCACGATCTIEEEWPIGRNAPAGKRQPLCLRFRCNAYRYLVPWMRRACLHCSEAGDIASSSDQWTDEAGYAAYTAYKTRYGRLQRQKQTSSRM</sequence>
<dbReference type="AlphaFoldDB" id="A0A8T0PBT9"/>
<keyword evidence="2" id="KW-1185">Reference proteome</keyword>
<protein>
    <submittedName>
        <fullName evidence="1">Uncharacterized protein</fullName>
    </submittedName>
</protein>
<name>A0A8T0PBT9_PANVG</name>
<proteinExistence type="predicted"/>